<keyword evidence="2" id="KW-1185">Reference proteome</keyword>
<dbReference type="RefSeq" id="XP_014562666.1">
    <property type="nucleotide sequence ID" value="XM_014707180.1"/>
</dbReference>
<organism evidence="1 2">
    <name type="scientific">Bipolaris victoriae (strain FI3)</name>
    <name type="common">Victoria blight of oats agent</name>
    <name type="synonym">Cochliobolus victoriae</name>
    <dbReference type="NCBI Taxonomy" id="930091"/>
    <lineage>
        <taxon>Eukaryota</taxon>
        <taxon>Fungi</taxon>
        <taxon>Dikarya</taxon>
        <taxon>Ascomycota</taxon>
        <taxon>Pezizomycotina</taxon>
        <taxon>Dothideomycetes</taxon>
        <taxon>Pleosporomycetidae</taxon>
        <taxon>Pleosporales</taxon>
        <taxon>Pleosporineae</taxon>
        <taxon>Pleosporaceae</taxon>
        <taxon>Bipolaris</taxon>
    </lineage>
</organism>
<dbReference type="EMBL" id="KI968691">
    <property type="protein sequence ID" value="EUN32914.1"/>
    <property type="molecule type" value="Genomic_DNA"/>
</dbReference>
<name>W7F176_BIPV3</name>
<gene>
    <name evidence="1" type="ORF">COCVIDRAFT_83994</name>
</gene>
<dbReference type="GeneID" id="26258036"/>
<evidence type="ECO:0000313" key="1">
    <source>
        <dbReference type="EMBL" id="EUN32914.1"/>
    </source>
</evidence>
<dbReference type="AlphaFoldDB" id="W7F176"/>
<dbReference type="Proteomes" id="UP000054337">
    <property type="component" value="Unassembled WGS sequence"/>
</dbReference>
<dbReference type="HOGENOM" id="CLU_2677666_0_0_1"/>
<sequence length="75" mass="8787">FLSLSMPSIPIIDLISQSYNGNVTQNVFLSFTHTSQVWYKHTYLFLTRNSSRLECGLLSFSEKKERKKEICYAIY</sequence>
<evidence type="ECO:0000313" key="2">
    <source>
        <dbReference type="Proteomes" id="UP000054337"/>
    </source>
</evidence>
<accession>W7F176</accession>
<feature type="non-terminal residue" evidence="1">
    <location>
        <position position="1"/>
    </location>
</feature>
<proteinExistence type="predicted"/>
<protein>
    <submittedName>
        <fullName evidence="1">Uncharacterized protein</fullName>
    </submittedName>
</protein>
<reference evidence="1 2" key="1">
    <citation type="journal article" date="2013" name="PLoS Genet.">
        <title>Comparative genome structure, secondary metabolite, and effector coding capacity across Cochliobolus pathogens.</title>
        <authorList>
            <person name="Condon B.J."/>
            <person name="Leng Y."/>
            <person name="Wu D."/>
            <person name="Bushley K.E."/>
            <person name="Ohm R.A."/>
            <person name="Otillar R."/>
            <person name="Martin J."/>
            <person name="Schackwitz W."/>
            <person name="Grimwood J."/>
            <person name="MohdZainudin N."/>
            <person name="Xue C."/>
            <person name="Wang R."/>
            <person name="Manning V.A."/>
            <person name="Dhillon B."/>
            <person name="Tu Z.J."/>
            <person name="Steffenson B.J."/>
            <person name="Salamov A."/>
            <person name="Sun H."/>
            <person name="Lowry S."/>
            <person name="LaButti K."/>
            <person name="Han J."/>
            <person name="Copeland A."/>
            <person name="Lindquist E."/>
            <person name="Barry K."/>
            <person name="Schmutz J."/>
            <person name="Baker S.E."/>
            <person name="Ciuffetti L.M."/>
            <person name="Grigoriev I.V."/>
            <person name="Zhong S."/>
            <person name="Turgeon B.G."/>
        </authorList>
    </citation>
    <scope>NUCLEOTIDE SEQUENCE [LARGE SCALE GENOMIC DNA]</scope>
    <source>
        <strain evidence="1 2">FI3</strain>
    </source>
</reference>